<reference evidence="1" key="1">
    <citation type="submission" date="2020-05" db="EMBL/GenBank/DDBJ databases">
        <authorList>
            <person name="Chiriac C."/>
            <person name="Salcher M."/>
            <person name="Ghai R."/>
            <person name="Kavagutti S V."/>
        </authorList>
    </citation>
    <scope>NUCLEOTIDE SEQUENCE</scope>
</reference>
<gene>
    <name evidence="1" type="ORF">UFOVP150_33</name>
</gene>
<evidence type="ECO:0000313" key="1">
    <source>
        <dbReference type="EMBL" id="CAB5155850.1"/>
    </source>
</evidence>
<name>A0A6J7WDQ8_9CAUD</name>
<organism evidence="1">
    <name type="scientific">uncultured Caudovirales phage</name>
    <dbReference type="NCBI Taxonomy" id="2100421"/>
    <lineage>
        <taxon>Viruses</taxon>
        <taxon>Duplodnaviria</taxon>
        <taxon>Heunggongvirae</taxon>
        <taxon>Uroviricota</taxon>
        <taxon>Caudoviricetes</taxon>
        <taxon>Peduoviridae</taxon>
        <taxon>Maltschvirus</taxon>
        <taxon>Maltschvirus maltsch</taxon>
    </lineage>
</organism>
<sequence>MKKPQKQLTIQFSEDLERAIREFAAMNGDISVTSAIRLLVARGLQVEKK</sequence>
<accession>A0A6J7WDQ8</accession>
<protein>
    <submittedName>
        <fullName evidence="1">Uncharacterized protein</fullName>
    </submittedName>
</protein>
<proteinExistence type="predicted"/>
<dbReference type="EMBL" id="LR798199">
    <property type="protein sequence ID" value="CAB5155850.1"/>
    <property type="molecule type" value="Genomic_DNA"/>
</dbReference>